<dbReference type="PANTHER" id="PTHR46403:SF1">
    <property type="entry name" value="TP53-REGULATED INHIBITOR OF APOPTOSIS 1"/>
    <property type="match status" value="1"/>
</dbReference>
<dbReference type="GO" id="GO:0005634">
    <property type="term" value="C:nucleus"/>
    <property type="evidence" value="ECO:0007669"/>
    <property type="project" value="TreeGrafter"/>
</dbReference>
<dbReference type="EMBL" id="JADCNL010000012">
    <property type="protein sequence ID" value="KAG0457760.1"/>
    <property type="molecule type" value="Genomic_DNA"/>
</dbReference>
<gene>
    <name evidence="5" type="ORF">HPP92_022633</name>
    <name evidence="3" type="ORF">HPP92_022917</name>
    <name evidence="4" type="ORF">HPP92_022928</name>
</gene>
<dbReference type="PROSITE" id="PS51808">
    <property type="entry name" value="CHCH"/>
    <property type="match status" value="1"/>
</dbReference>
<dbReference type="OrthoDB" id="19091at2759"/>
<reference evidence="6 7" key="1">
    <citation type="journal article" date="2020" name="Nat. Food">
        <title>A phased Vanilla planifolia genome enables genetic improvement of flavour and production.</title>
        <authorList>
            <person name="Hasing T."/>
            <person name="Tang H."/>
            <person name="Brym M."/>
            <person name="Khazi F."/>
            <person name="Huang T."/>
            <person name="Chambers A.H."/>
        </authorList>
    </citation>
    <scope>NUCLEOTIDE SEQUENCE [LARGE SCALE GENOMIC DNA]</scope>
    <source>
        <tissue evidence="3">Leaf</tissue>
    </source>
</reference>
<accession>A0A835PPF1</accession>
<evidence type="ECO:0000313" key="5">
    <source>
        <dbReference type="EMBL" id="KAG0459505.1"/>
    </source>
</evidence>
<dbReference type="AlphaFoldDB" id="A0A835PPF1"/>
<comment type="caution">
    <text evidence="3">The sequence shown here is derived from an EMBL/GenBank/DDBJ whole genome shotgun (WGS) entry which is preliminary data.</text>
</comment>
<evidence type="ECO:0000313" key="3">
    <source>
        <dbReference type="EMBL" id="KAG0457760.1"/>
    </source>
</evidence>
<evidence type="ECO:0000313" key="4">
    <source>
        <dbReference type="EMBL" id="KAG0457771.1"/>
    </source>
</evidence>
<dbReference type="EMBL" id="JADCNL010000012">
    <property type="protein sequence ID" value="KAG0457771.1"/>
    <property type="molecule type" value="Genomic_DNA"/>
</dbReference>
<evidence type="ECO:0000256" key="1">
    <source>
        <dbReference type="ARBA" id="ARBA00006196"/>
    </source>
</evidence>
<sequence length="88" mass="10236">MGLTKASPASICADLRSAYHDCFNRWFSEKFSKGYCDKEECVVEWEKYRDCLVQNLEEKHLRSILMKAEESSFASKATDDSERSFSHQ</sequence>
<dbReference type="PANTHER" id="PTHR46403">
    <property type="entry name" value="TP53-REGULATED INHIBITOR OF APOPTOSIS 1"/>
    <property type="match status" value="1"/>
</dbReference>
<dbReference type="EMBL" id="JADCNM010000012">
    <property type="protein sequence ID" value="KAG0459505.1"/>
    <property type="molecule type" value="Genomic_DNA"/>
</dbReference>
<protein>
    <submittedName>
        <fullName evidence="3">Uncharacterized protein</fullName>
    </submittedName>
</protein>
<dbReference type="Proteomes" id="UP000636800">
    <property type="component" value="Chromosome 12"/>
</dbReference>
<dbReference type="GO" id="GO:0045332">
    <property type="term" value="P:phospholipid translocation"/>
    <property type="evidence" value="ECO:0007669"/>
    <property type="project" value="TreeGrafter"/>
</dbReference>
<evidence type="ECO:0000313" key="7">
    <source>
        <dbReference type="Proteomes" id="UP000639772"/>
    </source>
</evidence>
<keyword evidence="2" id="KW-1015">Disulfide bond</keyword>
<evidence type="ECO:0000313" key="6">
    <source>
        <dbReference type="Proteomes" id="UP000636800"/>
    </source>
</evidence>
<dbReference type="Pfam" id="PF05254">
    <property type="entry name" value="UPF0203"/>
    <property type="match status" value="1"/>
</dbReference>
<dbReference type="InterPro" id="IPR007918">
    <property type="entry name" value="MDM35_apoptosis"/>
</dbReference>
<keyword evidence="6" id="KW-1185">Reference proteome</keyword>
<comment type="similarity">
    <text evidence="1">Belongs to the TRIAP1/MDM35 family.</text>
</comment>
<name>A0A835PPF1_VANPL</name>
<dbReference type="GO" id="GO:0005758">
    <property type="term" value="C:mitochondrial intermembrane space"/>
    <property type="evidence" value="ECO:0007669"/>
    <property type="project" value="TreeGrafter"/>
</dbReference>
<dbReference type="Proteomes" id="UP000639772">
    <property type="component" value="Chromosome 12"/>
</dbReference>
<dbReference type="GO" id="GO:0005829">
    <property type="term" value="C:cytosol"/>
    <property type="evidence" value="ECO:0007669"/>
    <property type="project" value="TreeGrafter"/>
</dbReference>
<dbReference type="GO" id="GO:1990050">
    <property type="term" value="F:phosphatidic acid transfer activity"/>
    <property type="evidence" value="ECO:0007669"/>
    <property type="project" value="TreeGrafter"/>
</dbReference>
<proteinExistence type="inferred from homology"/>
<evidence type="ECO:0000256" key="2">
    <source>
        <dbReference type="ARBA" id="ARBA00023157"/>
    </source>
</evidence>
<organism evidence="3 6">
    <name type="scientific">Vanilla planifolia</name>
    <name type="common">Vanilla</name>
    <dbReference type="NCBI Taxonomy" id="51239"/>
    <lineage>
        <taxon>Eukaryota</taxon>
        <taxon>Viridiplantae</taxon>
        <taxon>Streptophyta</taxon>
        <taxon>Embryophyta</taxon>
        <taxon>Tracheophyta</taxon>
        <taxon>Spermatophyta</taxon>
        <taxon>Magnoliopsida</taxon>
        <taxon>Liliopsida</taxon>
        <taxon>Asparagales</taxon>
        <taxon>Orchidaceae</taxon>
        <taxon>Vanilloideae</taxon>
        <taxon>Vanilleae</taxon>
        <taxon>Vanilla</taxon>
    </lineage>
</organism>